<dbReference type="InterPro" id="IPR040134">
    <property type="entry name" value="PSMD12/CSN4"/>
</dbReference>
<evidence type="ECO:0000259" key="12">
    <source>
        <dbReference type="PROSITE" id="PS50250"/>
    </source>
</evidence>
<feature type="non-terminal residue" evidence="13">
    <location>
        <position position="1"/>
    </location>
</feature>
<feature type="coiled-coil region" evidence="10">
    <location>
        <begin position="388"/>
        <end position="418"/>
    </location>
</feature>
<sequence>MGEKKTPLGPLKSSASLLLDFLVAGGEAGLFCPVLVLGGEAQLVDTKTALSPRGPAPAQGGPHLLRNEREQDSEERESGNLPAVASPGRDNTCRNTFTDAAILDPVPLRGLQLWHLRLQQYYSHGLPHTLGPGTCEQVACGQQTGCSAALQEQKQHGQGDFKDAPSHTTERLILLSLLLECLSQDRMQLVTFAPGQLEFTCTKARPPLCTRTRARRTETGLTKAAGPHLHELIQDKVRRFPSRISPKMTDSSERADGKIVKMEVDYSATVEERVPECKKMAKEGRLQEAIESLLSLEKQTRTASDMVSTSRILVAIVQMCYEAKDWDALNENIMLLSKRRSQLKQAVAKMVQECYKYVDEVPDLTVKLRLIDTLRTVTAGKIYVEIERARLTKTLANIKEQNGEVKEAAAILQELQVETYGSMEKKEKVEFILEQMRLCIAVKDYIRTQIISKKINTKFFQEEGTEELKLKYYNLMIQVDQHEGSYLSICKHYRAIYDTPCILEDSAKWQQCVCSLIPCLALQRHLVFSLSGYLEPGKGFTDNETLRIFPFLFNLNVFFFALKSVVLYVILSPYDNEQSDLVHRINTDKKLEEIPKYKELLKQFTTLELMRWASLVEDYESELRRGSPDSPATDVFAYTEEGEKRWKDLKNRVVEHNIRIMAKYYTRITMKRMAGLLDLSVDESEEFLSSLVVSKTIYAKVDRLAGIINFQRPKDPNDILNDWSHKLNSLMSLVNKTTHLIAKEEMIHNLQ</sequence>
<dbReference type="EMBL" id="JAAWVO010014709">
    <property type="protein sequence ID" value="MBN3314281.1"/>
    <property type="molecule type" value="Genomic_DNA"/>
</dbReference>
<comment type="caution">
    <text evidence="13">The sequence shown here is derived from an EMBL/GenBank/DDBJ whole genome shotgun (WGS) entry which is preliminary data.</text>
</comment>
<dbReference type="InterPro" id="IPR040896">
    <property type="entry name" value="RPN5_C"/>
</dbReference>
<keyword evidence="5" id="KW-0647">Proteasome</keyword>
<dbReference type="FunFam" id="1.10.10.10:FF:000159">
    <property type="entry name" value="26S proteasome non-ATPase regulatory subunit 12"/>
    <property type="match status" value="1"/>
</dbReference>
<dbReference type="Proteomes" id="UP000736164">
    <property type="component" value="Unassembled WGS sequence"/>
</dbReference>
<dbReference type="InterPro" id="IPR036388">
    <property type="entry name" value="WH-like_DNA-bd_sf"/>
</dbReference>
<dbReference type="Pfam" id="PF01399">
    <property type="entry name" value="PCI"/>
    <property type="match status" value="1"/>
</dbReference>
<evidence type="ECO:0000256" key="5">
    <source>
        <dbReference type="ARBA" id="ARBA00022942"/>
    </source>
</evidence>
<organism evidence="13 14">
    <name type="scientific">Atractosteus spatula</name>
    <name type="common">Alligator gar</name>
    <name type="synonym">Lepisosteus spatula</name>
    <dbReference type="NCBI Taxonomy" id="7917"/>
    <lineage>
        <taxon>Eukaryota</taxon>
        <taxon>Metazoa</taxon>
        <taxon>Chordata</taxon>
        <taxon>Craniata</taxon>
        <taxon>Vertebrata</taxon>
        <taxon>Euteleostomi</taxon>
        <taxon>Actinopterygii</taxon>
        <taxon>Neopterygii</taxon>
        <taxon>Holostei</taxon>
        <taxon>Semionotiformes</taxon>
        <taxon>Lepisosteidae</taxon>
        <taxon>Atractosteus</taxon>
    </lineage>
</organism>
<feature type="domain" description="PCI" evidence="12">
    <location>
        <begin position="532"/>
        <end position="715"/>
    </location>
</feature>
<keyword evidence="4" id="KW-0832">Ubl conjugation</keyword>
<evidence type="ECO:0000256" key="8">
    <source>
        <dbReference type="ARBA" id="ARBA00068189"/>
    </source>
</evidence>
<evidence type="ECO:0000256" key="9">
    <source>
        <dbReference type="ARBA" id="ARBA00075108"/>
    </source>
</evidence>
<dbReference type="AlphaFoldDB" id="A0A8J7NND7"/>
<dbReference type="SUPFAM" id="SSF46785">
    <property type="entry name" value="Winged helix' DNA-binding domain"/>
    <property type="match status" value="1"/>
</dbReference>
<comment type="subunit">
    <text evidence="7">Component of the 19S proteasome regulatory particle complex. The 26S proteasome consists of a 20S core particle (CP) and two 19S regulatory subunits (RP). The regulatory particle is made of a lid composed of 9 subunits including PSMD12, a base containing 6 ATPases and few additional components. Interacts with ERCC6.</text>
</comment>
<keyword evidence="6" id="KW-0007">Acetylation</keyword>
<evidence type="ECO:0000256" key="11">
    <source>
        <dbReference type="SAM" id="MobiDB-lite"/>
    </source>
</evidence>
<evidence type="ECO:0000256" key="6">
    <source>
        <dbReference type="ARBA" id="ARBA00022990"/>
    </source>
</evidence>
<keyword evidence="14" id="KW-1185">Reference proteome</keyword>
<feature type="non-terminal residue" evidence="13">
    <location>
        <position position="751"/>
    </location>
</feature>
<comment type="function">
    <text evidence="1">Component of the 26S proteasome, a multiprotein complex involved in the ATP-dependent degradation of ubiquitinated proteins. This complex plays a key role in the maintenance of protein homeostasis by removing misfolded or damaged proteins, which could impair cellular functions, and by removing proteins whose functions are no longer required. Therefore, the proteasome participates in numerous cellular processes, including cell cycle progression, apoptosis, or DNA damage repair.</text>
</comment>
<dbReference type="Pfam" id="PF22241">
    <property type="entry name" value="PSMD12-CSN4_N"/>
    <property type="match status" value="1"/>
</dbReference>
<keyword evidence="3" id="KW-1017">Isopeptide bond</keyword>
<evidence type="ECO:0000256" key="1">
    <source>
        <dbReference type="ARBA" id="ARBA00002362"/>
    </source>
</evidence>
<dbReference type="InterPro" id="IPR000717">
    <property type="entry name" value="PCI_dom"/>
</dbReference>
<dbReference type="PROSITE" id="PS50250">
    <property type="entry name" value="PCI"/>
    <property type="match status" value="1"/>
</dbReference>
<evidence type="ECO:0000313" key="13">
    <source>
        <dbReference type="EMBL" id="MBN3314281.1"/>
    </source>
</evidence>
<dbReference type="GO" id="GO:0005737">
    <property type="term" value="C:cytoplasm"/>
    <property type="evidence" value="ECO:0007669"/>
    <property type="project" value="TreeGrafter"/>
</dbReference>
<dbReference type="Pfam" id="PF18098">
    <property type="entry name" value="RPN5_C"/>
    <property type="match status" value="1"/>
</dbReference>
<protein>
    <recommendedName>
        <fullName evidence="8">26S proteasome non-ATPase regulatory subunit 12</fullName>
    </recommendedName>
    <alternativeName>
        <fullName evidence="9">26S proteasome regulatory subunit RPN5</fullName>
    </alternativeName>
</protein>
<gene>
    <name evidence="13" type="primary">Psmd12</name>
    <name evidence="13" type="ORF">GTO95_0013032</name>
</gene>
<evidence type="ECO:0000256" key="2">
    <source>
        <dbReference type="ARBA" id="ARBA00006397"/>
    </source>
</evidence>
<comment type="similarity">
    <text evidence="2">Belongs to the proteasome subunit p55 family.</text>
</comment>
<evidence type="ECO:0000256" key="4">
    <source>
        <dbReference type="ARBA" id="ARBA00022843"/>
    </source>
</evidence>
<proteinExistence type="inferred from homology"/>
<feature type="region of interest" description="Disordered" evidence="11">
    <location>
        <begin position="49"/>
        <end position="91"/>
    </location>
</feature>
<evidence type="ECO:0000256" key="3">
    <source>
        <dbReference type="ARBA" id="ARBA00022499"/>
    </source>
</evidence>
<reference evidence="13" key="1">
    <citation type="journal article" date="2021" name="Cell">
        <title>Tracing the genetic footprints of vertebrate landing in non-teleost ray-finned fishes.</title>
        <authorList>
            <person name="Bi X."/>
            <person name="Wang K."/>
            <person name="Yang L."/>
            <person name="Pan H."/>
            <person name="Jiang H."/>
            <person name="Wei Q."/>
            <person name="Fang M."/>
            <person name="Yu H."/>
            <person name="Zhu C."/>
            <person name="Cai Y."/>
            <person name="He Y."/>
            <person name="Gan X."/>
            <person name="Zeng H."/>
            <person name="Yu D."/>
            <person name="Zhu Y."/>
            <person name="Jiang H."/>
            <person name="Qiu Q."/>
            <person name="Yang H."/>
            <person name="Zhang Y.E."/>
            <person name="Wang W."/>
            <person name="Zhu M."/>
            <person name="He S."/>
            <person name="Zhang G."/>
        </authorList>
    </citation>
    <scope>NUCLEOTIDE SEQUENCE</scope>
    <source>
        <strain evidence="13">Allg_001</strain>
    </source>
</reference>
<dbReference type="GO" id="GO:0008541">
    <property type="term" value="C:proteasome regulatory particle, lid subcomplex"/>
    <property type="evidence" value="ECO:0007669"/>
    <property type="project" value="TreeGrafter"/>
</dbReference>
<accession>A0A8J7NND7</accession>
<evidence type="ECO:0000256" key="7">
    <source>
        <dbReference type="ARBA" id="ARBA00065326"/>
    </source>
</evidence>
<evidence type="ECO:0000256" key="10">
    <source>
        <dbReference type="SAM" id="Coils"/>
    </source>
</evidence>
<dbReference type="SMART" id="SM00088">
    <property type="entry name" value="PINT"/>
    <property type="match status" value="1"/>
</dbReference>
<evidence type="ECO:0000313" key="14">
    <source>
        <dbReference type="Proteomes" id="UP000736164"/>
    </source>
</evidence>
<keyword evidence="10" id="KW-0175">Coiled coil</keyword>
<dbReference type="PANTHER" id="PTHR10855">
    <property type="entry name" value="26S PROTEASOME NON-ATPASE REGULATORY SUBUNIT 12/COP9 SIGNALOSOME COMPLEX SUBUNIT 4"/>
    <property type="match status" value="1"/>
</dbReference>
<dbReference type="Gene3D" id="1.10.10.10">
    <property type="entry name" value="Winged helix-like DNA-binding domain superfamily/Winged helix DNA-binding domain"/>
    <property type="match status" value="1"/>
</dbReference>
<dbReference type="PANTHER" id="PTHR10855:SF1">
    <property type="entry name" value="26S PROTEASOME NON-ATPASE REGULATORY SUBUNIT 12"/>
    <property type="match status" value="1"/>
</dbReference>
<name>A0A8J7NND7_ATRSP</name>
<dbReference type="InterPro" id="IPR054559">
    <property type="entry name" value="PSMD12-CSN4-like_N"/>
</dbReference>
<dbReference type="InterPro" id="IPR036390">
    <property type="entry name" value="WH_DNA-bd_sf"/>
</dbReference>